<evidence type="ECO:0000313" key="2">
    <source>
        <dbReference type="EMBL" id="QPJ61677.1"/>
    </source>
</evidence>
<dbReference type="Proteomes" id="UP000594688">
    <property type="component" value="Chromosome"/>
</dbReference>
<feature type="domain" description="DUF6874" evidence="1">
    <location>
        <begin position="13"/>
        <end position="95"/>
    </location>
</feature>
<evidence type="ECO:0000313" key="3">
    <source>
        <dbReference type="Proteomes" id="UP000594688"/>
    </source>
</evidence>
<proteinExistence type="predicted"/>
<name>A0A7T0BVP1_9BACT</name>
<dbReference type="KEGG" id="nli:G3M70_07170"/>
<dbReference type="InterPro" id="IPR049239">
    <property type="entry name" value="DUF6874"/>
</dbReference>
<sequence length="99" mass="11547">MNQIEFAELTKEETVLMEKILKRAEPLFENKINPEEITTHIGMNLRAVHAVCPLDFRKLHGFNDFSFAHDIIMIDMKLNKETGELEEFFLPRCAKPQSN</sequence>
<evidence type="ECO:0000259" key="1">
    <source>
        <dbReference type="Pfam" id="PF21779"/>
    </source>
</evidence>
<dbReference type="EMBL" id="CP048685">
    <property type="protein sequence ID" value="QPJ61677.1"/>
    <property type="molecule type" value="Genomic_DNA"/>
</dbReference>
<dbReference type="AlphaFoldDB" id="A0A7T0BVP1"/>
<organism evidence="2 3">
    <name type="scientific">Candidatus Nitronauta litoralis</name>
    <dbReference type="NCBI Taxonomy" id="2705533"/>
    <lineage>
        <taxon>Bacteria</taxon>
        <taxon>Pseudomonadati</taxon>
        <taxon>Nitrospinota/Tectimicrobiota group</taxon>
        <taxon>Nitrospinota</taxon>
        <taxon>Nitrospinia</taxon>
        <taxon>Nitrospinales</taxon>
        <taxon>Nitrospinaceae</taxon>
        <taxon>Candidatus Nitronauta</taxon>
    </lineage>
</organism>
<accession>A0A7T0BVP1</accession>
<reference evidence="2 3" key="1">
    <citation type="submission" date="2020-02" db="EMBL/GenBank/DDBJ databases">
        <title>Genomic and physiological characterization of two novel Nitrospinaceae genera.</title>
        <authorList>
            <person name="Mueller A.J."/>
            <person name="Jung M.-Y."/>
            <person name="Strachan C.R."/>
            <person name="Herbold C.W."/>
            <person name="Kirkegaard R.H."/>
            <person name="Daims H."/>
        </authorList>
    </citation>
    <scope>NUCLEOTIDE SEQUENCE [LARGE SCALE GENOMIC DNA]</scope>
    <source>
        <strain evidence="2">EB</strain>
    </source>
</reference>
<gene>
    <name evidence="2" type="ORF">G3M70_07170</name>
</gene>
<dbReference type="Pfam" id="PF21779">
    <property type="entry name" value="DUF6874"/>
    <property type="match status" value="1"/>
</dbReference>
<protein>
    <recommendedName>
        <fullName evidence="1">DUF6874 domain-containing protein</fullName>
    </recommendedName>
</protein>